<dbReference type="InterPro" id="IPR019539">
    <property type="entry name" value="GalKase_N"/>
</dbReference>
<evidence type="ECO:0000256" key="2">
    <source>
        <dbReference type="ARBA" id="ARBA00022490"/>
    </source>
</evidence>
<evidence type="ECO:0000256" key="4">
    <source>
        <dbReference type="ARBA" id="ARBA00022723"/>
    </source>
</evidence>
<keyword evidence="2 11" id="KW-0963">Cytoplasm</keyword>
<evidence type="ECO:0000256" key="11">
    <source>
        <dbReference type="HAMAP-Rule" id="MF_00246"/>
    </source>
</evidence>
<dbReference type="GO" id="GO:0005524">
    <property type="term" value="F:ATP binding"/>
    <property type="evidence" value="ECO:0007669"/>
    <property type="project" value="UniProtKB-UniRule"/>
</dbReference>
<dbReference type="PROSITE" id="PS00106">
    <property type="entry name" value="GALACTOKINASE"/>
    <property type="match status" value="1"/>
</dbReference>
<feature type="binding site" evidence="11">
    <location>
        <begin position="124"/>
        <end position="130"/>
    </location>
    <ligand>
        <name>ATP</name>
        <dbReference type="ChEBI" id="CHEBI:30616"/>
    </ligand>
</feature>
<dbReference type="Gene3D" id="3.30.70.890">
    <property type="entry name" value="GHMP kinase, C-terminal domain"/>
    <property type="match status" value="1"/>
</dbReference>
<organism evidence="16 17">
    <name type="scientific">Halalkalibacter okhensis</name>
    <dbReference type="NCBI Taxonomy" id="333138"/>
    <lineage>
        <taxon>Bacteria</taxon>
        <taxon>Bacillati</taxon>
        <taxon>Bacillota</taxon>
        <taxon>Bacilli</taxon>
        <taxon>Bacillales</taxon>
        <taxon>Bacillaceae</taxon>
        <taxon>Halalkalibacter</taxon>
    </lineage>
</organism>
<dbReference type="PANTHER" id="PTHR10457">
    <property type="entry name" value="MEVALONATE KINASE/GALACTOKINASE"/>
    <property type="match status" value="1"/>
</dbReference>
<keyword evidence="4 11" id="KW-0479">Metal-binding</keyword>
<dbReference type="InterPro" id="IPR006203">
    <property type="entry name" value="GHMP_knse_ATP-bd_CS"/>
</dbReference>
<dbReference type="FunFam" id="3.30.70.890:FF:000001">
    <property type="entry name" value="Galactokinase"/>
    <property type="match status" value="1"/>
</dbReference>
<sequence length="394" mass="43931">MWNTVSLVEKFDQLFPASEKEKRLFFAPGRVNLIGEHTDYNGGYVFPAALTIGTEMVVREREDGTFHLASTNFKQRVSFTLDELTYEEEDDWGNYPKGIMKELVNEGVVLKGADILYEGTIPNGAGLSSSASVGMVTAYGLASLAHASLTRVELAKLCQRMENHFIGVNSGIMDQYAVGLCKERHAIYLNTMTMHAEDVPLELHGHKIVITNTNKRRGLADSKYNERRAQCEEALRRIQLKKPEVQTLSDLTSSDFSEMEALIQDELLYRRAKHVVTENKRTNGAKEALQNGDLAIFGKLMIGSHLSLKEDYEVTGKELDALFEAQRKVEGCIGTRMTGAGFGGCTVSVVKAEAVAIFKEQVTKEYEQQTGLTPTFYICEAGNGVHERQWEVQP</sequence>
<dbReference type="EMBL" id="JRJU01000017">
    <property type="protein sequence ID" value="KHF39585.1"/>
    <property type="molecule type" value="Genomic_DNA"/>
</dbReference>
<dbReference type="Proteomes" id="UP000030832">
    <property type="component" value="Unassembled WGS sequence"/>
</dbReference>
<evidence type="ECO:0000256" key="8">
    <source>
        <dbReference type="ARBA" id="ARBA00022842"/>
    </source>
</evidence>
<dbReference type="InterPro" id="IPR036554">
    <property type="entry name" value="GHMP_kinase_C_sf"/>
</dbReference>
<dbReference type="GO" id="GO:0004335">
    <property type="term" value="F:galactokinase activity"/>
    <property type="evidence" value="ECO:0007669"/>
    <property type="project" value="UniProtKB-UniRule"/>
</dbReference>
<evidence type="ECO:0000256" key="6">
    <source>
        <dbReference type="ARBA" id="ARBA00022777"/>
    </source>
</evidence>
<comment type="pathway">
    <text evidence="11">Carbohydrate metabolism; galactose metabolism.</text>
</comment>
<dbReference type="Pfam" id="PF08544">
    <property type="entry name" value="GHMP_kinases_C"/>
    <property type="match status" value="1"/>
</dbReference>
<comment type="similarity">
    <text evidence="1 11">Belongs to the GHMP kinase family. GalK subfamily.</text>
</comment>
<protein>
    <recommendedName>
        <fullName evidence="11 12">Galactokinase</fullName>
        <ecNumber evidence="11 12">2.7.1.6</ecNumber>
    </recommendedName>
    <alternativeName>
        <fullName evidence="11">Galactose kinase</fullName>
    </alternativeName>
</protein>
<feature type="binding site" evidence="11">
    <location>
        <position position="70"/>
    </location>
    <ligand>
        <name>ATP</name>
        <dbReference type="ChEBI" id="CHEBI:30616"/>
    </ligand>
</feature>
<dbReference type="InterPro" id="IPR006206">
    <property type="entry name" value="Mevalonate/galactokinase"/>
</dbReference>
<dbReference type="PRINTS" id="PR00959">
    <property type="entry name" value="MEVGALKINASE"/>
</dbReference>
<dbReference type="EC" id="2.7.1.6" evidence="11 12"/>
<evidence type="ECO:0000256" key="1">
    <source>
        <dbReference type="ARBA" id="ARBA00006566"/>
    </source>
</evidence>
<evidence type="ECO:0000313" key="17">
    <source>
        <dbReference type="Proteomes" id="UP000030832"/>
    </source>
</evidence>
<keyword evidence="8 11" id="KW-0460">Magnesium</keyword>
<dbReference type="InterPro" id="IPR006204">
    <property type="entry name" value="GHMP_kinase_N_dom"/>
</dbReference>
<gene>
    <name evidence="11" type="primary">galK</name>
    <name evidence="16" type="ORF">LQ50_14160</name>
</gene>
<dbReference type="Pfam" id="PF10509">
    <property type="entry name" value="GalKase_gal_bdg"/>
    <property type="match status" value="1"/>
</dbReference>
<comment type="caution">
    <text evidence="16">The sequence shown here is derived from an EMBL/GenBank/DDBJ whole genome shotgun (WGS) entry which is preliminary data.</text>
</comment>
<dbReference type="NCBIfam" id="NF003705">
    <property type="entry name" value="PRK05322.1"/>
    <property type="match status" value="1"/>
</dbReference>
<dbReference type="PROSITE" id="PS00627">
    <property type="entry name" value="GHMP_KINASES_ATP"/>
    <property type="match status" value="1"/>
</dbReference>
<dbReference type="SUPFAM" id="SSF54211">
    <property type="entry name" value="Ribosomal protein S5 domain 2-like"/>
    <property type="match status" value="1"/>
</dbReference>
<dbReference type="PANTHER" id="PTHR10457:SF7">
    <property type="entry name" value="GALACTOKINASE-RELATED"/>
    <property type="match status" value="1"/>
</dbReference>
<evidence type="ECO:0000313" key="16">
    <source>
        <dbReference type="EMBL" id="KHF39585.1"/>
    </source>
</evidence>
<feature type="domain" description="GHMP kinase N-terminal" evidence="13">
    <location>
        <begin position="94"/>
        <end position="179"/>
    </location>
</feature>
<evidence type="ECO:0000259" key="14">
    <source>
        <dbReference type="Pfam" id="PF08544"/>
    </source>
</evidence>
<evidence type="ECO:0000256" key="9">
    <source>
        <dbReference type="ARBA" id="ARBA00023144"/>
    </source>
</evidence>
<feature type="binding site" evidence="11">
    <location>
        <position position="162"/>
    </location>
    <ligand>
        <name>Mg(2+)</name>
        <dbReference type="ChEBI" id="CHEBI:18420"/>
    </ligand>
</feature>
<evidence type="ECO:0000256" key="10">
    <source>
        <dbReference type="ARBA" id="ARBA00023277"/>
    </source>
</evidence>
<keyword evidence="5 11" id="KW-0547">Nucleotide-binding</keyword>
<evidence type="ECO:0000256" key="5">
    <source>
        <dbReference type="ARBA" id="ARBA00022741"/>
    </source>
</evidence>
<dbReference type="UniPathway" id="UPA00214"/>
<evidence type="ECO:0000259" key="15">
    <source>
        <dbReference type="Pfam" id="PF10509"/>
    </source>
</evidence>
<dbReference type="SUPFAM" id="SSF55060">
    <property type="entry name" value="GHMP Kinase, C-terminal domain"/>
    <property type="match status" value="1"/>
</dbReference>
<dbReference type="STRING" id="333138.LQ50_14160"/>
<dbReference type="HAMAP" id="MF_00246">
    <property type="entry name" value="Galactokinase"/>
    <property type="match status" value="1"/>
</dbReference>
<feature type="binding site" evidence="11">
    <location>
        <position position="224"/>
    </location>
    <ligand>
        <name>substrate</name>
    </ligand>
</feature>
<comment type="function">
    <text evidence="11">Catalyzes the transfer of the gamma-phosphate of ATP to D-galactose to form alpha-D-galactose-1-phosphate (Gal-1-P).</text>
</comment>
<feature type="domain" description="Galactokinase N-terminal" evidence="15">
    <location>
        <begin position="9"/>
        <end position="59"/>
    </location>
</feature>
<dbReference type="InterPro" id="IPR013750">
    <property type="entry name" value="GHMP_kinase_C_dom"/>
</dbReference>
<dbReference type="InterPro" id="IPR019741">
    <property type="entry name" value="Galactokinase_CS"/>
</dbReference>
<dbReference type="OrthoDB" id="250531at2"/>
<reference evidence="16 17" key="1">
    <citation type="submission" date="2014-09" db="EMBL/GenBank/DDBJ databases">
        <title>Genome sequencing and annotation of Bacillus Okhensis strain Kh10-101T.</title>
        <authorList>
            <person name="Prakash J.S."/>
        </authorList>
    </citation>
    <scope>NUCLEOTIDE SEQUENCE [LARGE SCALE GENOMIC DNA]</scope>
    <source>
        <strain evidence="17">Kh10-101T</strain>
    </source>
</reference>
<keyword evidence="6 11" id="KW-0418">Kinase</keyword>
<dbReference type="GO" id="GO:0005829">
    <property type="term" value="C:cytosol"/>
    <property type="evidence" value="ECO:0007669"/>
    <property type="project" value="TreeGrafter"/>
</dbReference>
<dbReference type="PRINTS" id="PR00473">
    <property type="entry name" value="GALCTOKINASE"/>
</dbReference>
<name>A0A0B0IE43_9BACI</name>
<feature type="binding site" evidence="11">
    <location>
        <begin position="36"/>
        <end position="39"/>
    </location>
    <ligand>
        <name>substrate</name>
    </ligand>
</feature>
<evidence type="ECO:0000256" key="7">
    <source>
        <dbReference type="ARBA" id="ARBA00022840"/>
    </source>
</evidence>
<dbReference type="InterPro" id="IPR000705">
    <property type="entry name" value="Galactokinase"/>
</dbReference>
<keyword evidence="17" id="KW-1185">Reference proteome</keyword>
<dbReference type="FunFam" id="3.30.230.10:FF:000017">
    <property type="entry name" value="Galactokinase"/>
    <property type="match status" value="1"/>
</dbReference>
<accession>A0A0B0IE43</accession>
<proteinExistence type="inferred from homology"/>
<dbReference type="GO" id="GO:0000287">
    <property type="term" value="F:magnesium ion binding"/>
    <property type="evidence" value="ECO:0007669"/>
    <property type="project" value="UniProtKB-UniRule"/>
</dbReference>
<dbReference type="GO" id="GO:0006012">
    <property type="term" value="P:galactose metabolic process"/>
    <property type="evidence" value="ECO:0007669"/>
    <property type="project" value="UniProtKB-UniRule"/>
</dbReference>
<dbReference type="InterPro" id="IPR020568">
    <property type="entry name" value="Ribosomal_Su5_D2-typ_SF"/>
</dbReference>
<dbReference type="PIRSF" id="PIRSF000530">
    <property type="entry name" value="Galactokinase"/>
    <property type="match status" value="1"/>
</dbReference>
<dbReference type="Pfam" id="PF00288">
    <property type="entry name" value="GHMP_kinases_N"/>
    <property type="match status" value="1"/>
</dbReference>
<feature type="binding site" evidence="11">
    <location>
        <position position="130"/>
    </location>
    <ligand>
        <name>Mg(2+)</name>
        <dbReference type="ChEBI" id="CHEBI:18420"/>
    </ligand>
</feature>
<keyword evidence="3 11" id="KW-0808">Transferase</keyword>
<keyword evidence="7 11" id="KW-0067">ATP-binding</keyword>
<dbReference type="Gene3D" id="3.30.230.10">
    <property type="match status" value="1"/>
</dbReference>
<dbReference type="RefSeq" id="WP_034630102.1">
    <property type="nucleotide sequence ID" value="NZ_JRJU01000017.1"/>
</dbReference>
<evidence type="ECO:0000259" key="13">
    <source>
        <dbReference type="Pfam" id="PF00288"/>
    </source>
</evidence>
<comment type="subcellular location">
    <subcellularLocation>
        <location evidence="11">Cytoplasm</location>
    </subcellularLocation>
</comment>
<dbReference type="eggNOG" id="COG0153">
    <property type="taxonomic scope" value="Bacteria"/>
</dbReference>
<dbReference type="InterPro" id="IPR014721">
    <property type="entry name" value="Ribsml_uS5_D2-typ_fold_subgr"/>
</dbReference>
<evidence type="ECO:0000256" key="3">
    <source>
        <dbReference type="ARBA" id="ARBA00022679"/>
    </source>
</evidence>
<feature type="active site" description="Proton acceptor" evidence="11">
    <location>
        <position position="174"/>
    </location>
</feature>
<keyword evidence="10 11" id="KW-0119">Carbohydrate metabolism</keyword>
<comment type="catalytic activity">
    <reaction evidence="11">
        <text>alpha-D-galactose + ATP = alpha-D-galactose 1-phosphate + ADP + H(+)</text>
        <dbReference type="Rhea" id="RHEA:13553"/>
        <dbReference type="ChEBI" id="CHEBI:15378"/>
        <dbReference type="ChEBI" id="CHEBI:28061"/>
        <dbReference type="ChEBI" id="CHEBI:30616"/>
        <dbReference type="ChEBI" id="CHEBI:58336"/>
        <dbReference type="ChEBI" id="CHEBI:456216"/>
        <dbReference type="EC" id="2.7.1.6"/>
    </reaction>
</comment>
<dbReference type="AlphaFoldDB" id="A0A0B0IE43"/>
<feature type="domain" description="GHMP kinase C-terminal" evidence="14">
    <location>
        <begin position="286"/>
        <end position="367"/>
    </location>
</feature>
<dbReference type="InterPro" id="IPR022963">
    <property type="entry name" value="Galactokinase_bac"/>
</dbReference>
<dbReference type="NCBIfam" id="TIGR00131">
    <property type="entry name" value="gal_kin"/>
    <property type="match status" value="1"/>
</dbReference>
<evidence type="ECO:0000256" key="12">
    <source>
        <dbReference type="NCBIfam" id="TIGR00131"/>
    </source>
</evidence>
<keyword evidence="9 11" id="KW-0299">Galactose metabolism</keyword>
<feature type="site" description="Transition state stabilizer" evidence="11">
    <location>
        <position position="30"/>
    </location>
</feature>